<sequence length="529" mass="57399">MVAGRFLAATLAATGLSHATSSDGQAVSKDFGPSVQVAKTRGPQIFNAVHDSMRQWGASLHHNGMSFFLATVPEGVIFHHGNNDERSPDDPDWLAYEIEHAEGFARGGRGPGGGPGKGPGDESLGHTSRRDESPAESKGGWLHTYRTTRTMRYIYIDGMSGGKTTMGTLDSQDHLLRQTRTVRGGGPMDERQRAIEICALCKDWKLDGAVRMEAGFEIIHCDFYDGLEEIQAMQRPGSNSRGPGGGGNFEFLRGLSERYHDIGSSRTNIDYSSMVSAFFFPINLTNPDPARPDLPRLVNTTDAELEAIRGYLNTTIAARLNDPVRPVDWQDVTDIIVARYADRLQYMAEKTTSVSEIANELKFLLTVYIDYSGKDGASEQVPAAIDRCTNFFLHAVTPATESDKMIYAAIQTVTSNICTTLFNVRELVDGANSDDADDSEATMAEAVAQLKGLMDDLSWARFKRCPPCGVDEVCFIPMWPMGTKADYDSPSCVNSSRSGRGDSEGYWGHFGGPGGPGGGRGGKGGPPRP</sequence>
<dbReference type="AlphaFoldDB" id="A0A9P4YBP3"/>
<evidence type="ECO:0000313" key="3">
    <source>
        <dbReference type="EMBL" id="KAF3769710.1"/>
    </source>
</evidence>
<feature type="chain" id="PRO_5040402607" evidence="2">
    <location>
        <begin position="20"/>
        <end position="529"/>
    </location>
</feature>
<evidence type="ECO:0000313" key="4">
    <source>
        <dbReference type="Proteomes" id="UP000803844"/>
    </source>
</evidence>
<organism evidence="3 4">
    <name type="scientific">Cryphonectria parasitica (strain ATCC 38755 / EP155)</name>
    <dbReference type="NCBI Taxonomy" id="660469"/>
    <lineage>
        <taxon>Eukaryota</taxon>
        <taxon>Fungi</taxon>
        <taxon>Dikarya</taxon>
        <taxon>Ascomycota</taxon>
        <taxon>Pezizomycotina</taxon>
        <taxon>Sordariomycetes</taxon>
        <taxon>Sordariomycetidae</taxon>
        <taxon>Diaporthales</taxon>
        <taxon>Cryphonectriaceae</taxon>
        <taxon>Cryphonectria-Endothia species complex</taxon>
        <taxon>Cryphonectria</taxon>
    </lineage>
</organism>
<evidence type="ECO:0000256" key="2">
    <source>
        <dbReference type="SAM" id="SignalP"/>
    </source>
</evidence>
<accession>A0A9P4YBP3</accession>
<proteinExistence type="predicted"/>
<feature type="compositionally biased region" description="Basic and acidic residues" evidence="1">
    <location>
        <begin position="119"/>
        <end position="135"/>
    </location>
</feature>
<dbReference type="InterPro" id="IPR038921">
    <property type="entry name" value="YOR389W-like"/>
</dbReference>
<feature type="signal peptide" evidence="2">
    <location>
        <begin position="1"/>
        <end position="19"/>
    </location>
</feature>
<dbReference type="RefSeq" id="XP_040780671.1">
    <property type="nucleotide sequence ID" value="XM_040916378.1"/>
</dbReference>
<keyword evidence="2" id="KW-0732">Signal</keyword>
<gene>
    <name evidence="3" type="ORF">M406DRAFT_245985</name>
</gene>
<reference evidence="3" key="1">
    <citation type="journal article" date="2020" name="Phytopathology">
        <title>Genome sequence of the chestnut blight fungus Cryphonectria parasitica EP155: A fundamental resource for an archetypical invasive plant pathogen.</title>
        <authorList>
            <person name="Crouch J.A."/>
            <person name="Dawe A."/>
            <person name="Aerts A."/>
            <person name="Barry K."/>
            <person name="Churchill A.C.L."/>
            <person name="Grimwood J."/>
            <person name="Hillman B."/>
            <person name="Milgroom M.G."/>
            <person name="Pangilinan J."/>
            <person name="Smith M."/>
            <person name="Salamov A."/>
            <person name="Schmutz J."/>
            <person name="Yadav J."/>
            <person name="Grigoriev I.V."/>
            <person name="Nuss D."/>
        </authorList>
    </citation>
    <scope>NUCLEOTIDE SEQUENCE</scope>
    <source>
        <strain evidence="3">EP155</strain>
    </source>
</reference>
<dbReference type="EMBL" id="MU032344">
    <property type="protein sequence ID" value="KAF3769710.1"/>
    <property type="molecule type" value="Genomic_DNA"/>
</dbReference>
<keyword evidence="4" id="KW-1185">Reference proteome</keyword>
<feature type="region of interest" description="Disordered" evidence="1">
    <location>
        <begin position="487"/>
        <end position="529"/>
    </location>
</feature>
<evidence type="ECO:0000256" key="1">
    <source>
        <dbReference type="SAM" id="MobiDB-lite"/>
    </source>
</evidence>
<protein>
    <submittedName>
        <fullName evidence="3">Uncharacterized protein</fullName>
    </submittedName>
</protein>
<dbReference type="PANTHER" id="PTHR35204">
    <property type="entry name" value="YALI0A21131P"/>
    <property type="match status" value="1"/>
</dbReference>
<feature type="region of interest" description="Disordered" evidence="1">
    <location>
        <begin position="104"/>
        <end position="142"/>
    </location>
</feature>
<dbReference type="Proteomes" id="UP000803844">
    <property type="component" value="Unassembled WGS sequence"/>
</dbReference>
<feature type="compositionally biased region" description="Gly residues" evidence="1">
    <location>
        <begin position="508"/>
        <end position="529"/>
    </location>
</feature>
<name>A0A9P4YBP3_CRYP1</name>
<dbReference type="PANTHER" id="PTHR35204:SF1">
    <property type="entry name" value="ENTEROTOXIN"/>
    <property type="match status" value="1"/>
</dbReference>
<dbReference type="GeneID" id="63833507"/>
<comment type="caution">
    <text evidence="3">The sequence shown here is derived from an EMBL/GenBank/DDBJ whole genome shotgun (WGS) entry which is preliminary data.</text>
</comment>
<dbReference type="OrthoDB" id="10261782at2759"/>
<feature type="compositionally biased region" description="Gly residues" evidence="1">
    <location>
        <begin position="105"/>
        <end position="118"/>
    </location>
</feature>